<evidence type="ECO:0000313" key="2">
    <source>
        <dbReference type="Proteomes" id="UP000886595"/>
    </source>
</evidence>
<dbReference type="AlphaFoldDB" id="A0A8X7WLW7"/>
<organism evidence="1 2">
    <name type="scientific">Brassica carinata</name>
    <name type="common">Ethiopian mustard</name>
    <name type="synonym">Abyssinian cabbage</name>
    <dbReference type="NCBI Taxonomy" id="52824"/>
    <lineage>
        <taxon>Eukaryota</taxon>
        <taxon>Viridiplantae</taxon>
        <taxon>Streptophyta</taxon>
        <taxon>Embryophyta</taxon>
        <taxon>Tracheophyta</taxon>
        <taxon>Spermatophyta</taxon>
        <taxon>Magnoliopsida</taxon>
        <taxon>eudicotyledons</taxon>
        <taxon>Gunneridae</taxon>
        <taxon>Pentapetalae</taxon>
        <taxon>rosids</taxon>
        <taxon>malvids</taxon>
        <taxon>Brassicales</taxon>
        <taxon>Brassicaceae</taxon>
        <taxon>Brassiceae</taxon>
        <taxon>Brassica</taxon>
    </lineage>
</organism>
<evidence type="ECO:0000313" key="1">
    <source>
        <dbReference type="EMBL" id="KAG2332194.1"/>
    </source>
</evidence>
<gene>
    <name evidence="1" type="ORF">Bca52824_003374</name>
</gene>
<keyword evidence="2" id="KW-1185">Reference proteome</keyword>
<accession>A0A8X7WLW7</accession>
<reference evidence="1 2" key="1">
    <citation type="submission" date="2020-02" db="EMBL/GenBank/DDBJ databases">
        <authorList>
            <person name="Ma Q."/>
            <person name="Huang Y."/>
            <person name="Song X."/>
            <person name="Pei D."/>
        </authorList>
    </citation>
    <scope>NUCLEOTIDE SEQUENCE [LARGE SCALE GENOMIC DNA]</scope>
    <source>
        <strain evidence="1">Sxm20200214</strain>
        <tissue evidence="1">Leaf</tissue>
    </source>
</reference>
<comment type="caution">
    <text evidence="1">The sequence shown here is derived from an EMBL/GenBank/DDBJ whole genome shotgun (WGS) entry which is preliminary data.</text>
</comment>
<proteinExistence type="predicted"/>
<dbReference type="Proteomes" id="UP000886595">
    <property type="component" value="Unassembled WGS sequence"/>
</dbReference>
<sequence length="114" mass="12684">MGQDYCYFQPSSSSNSIDMSSLLEAEAKLYADEAESPYCNAEPDQFPPQPEADDGIPTACYCGAQPVVACSYTPKDPYRRYFTKSFKEVNQTVIKLESVCIIRCLVSTFLPPQS</sequence>
<protein>
    <submittedName>
        <fullName evidence="1">Uncharacterized protein</fullName>
    </submittedName>
</protein>
<dbReference type="EMBL" id="JAAMPC010000001">
    <property type="protein sequence ID" value="KAG2332194.1"/>
    <property type="molecule type" value="Genomic_DNA"/>
</dbReference>
<name>A0A8X7WLW7_BRACI</name>